<protein>
    <submittedName>
        <fullName evidence="1">Uncharacterized protein</fullName>
    </submittedName>
</protein>
<dbReference type="Proteomes" id="UP001241169">
    <property type="component" value="Unassembled WGS sequence"/>
</dbReference>
<evidence type="ECO:0000313" key="1">
    <source>
        <dbReference type="EMBL" id="KAK1533751.1"/>
    </source>
</evidence>
<keyword evidence="2" id="KW-1185">Reference proteome</keyword>
<proteinExistence type="predicted"/>
<organism evidence="1 2">
    <name type="scientific">Colletotrichum paranaense</name>
    <dbReference type="NCBI Taxonomy" id="1914294"/>
    <lineage>
        <taxon>Eukaryota</taxon>
        <taxon>Fungi</taxon>
        <taxon>Dikarya</taxon>
        <taxon>Ascomycota</taxon>
        <taxon>Pezizomycotina</taxon>
        <taxon>Sordariomycetes</taxon>
        <taxon>Hypocreomycetidae</taxon>
        <taxon>Glomerellales</taxon>
        <taxon>Glomerellaceae</taxon>
        <taxon>Colletotrichum</taxon>
        <taxon>Colletotrichum acutatum species complex</taxon>
    </lineage>
</organism>
<evidence type="ECO:0000313" key="2">
    <source>
        <dbReference type="Proteomes" id="UP001241169"/>
    </source>
</evidence>
<sequence length="140" mass="15128">MFPDPSDSISKKKNHPIDAIVVCQAVATEHRGQSANPSAIHSLSVNAGRNDLGARCGLRLPPGNMMNHRTPLNVPALFPDSVFGFGAVRHRRSRPLLRTHAHYTPQPLGRSIDGLGMTARYESRASRLQTPDSSQASAPS</sequence>
<comment type="caution">
    <text evidence="1">The sequence shown here is derived from an EMBL/GenBank/DDBJ whole genome shotgun (WGS) entry which is preliminary data.</text>
</comment>
<reference evidence="1 2" key="1">
    <citation type="submission" date="2016-10" db="EMBL/GenBank/DDBJ databases">
        <title>The genome sequence of Colletotrichum fioriniae PJ7.</title>
        <authorList>
            <person name="Baroncelli R."/>
        </authorList>
    </citation>
    <scope>NUCLEOTIDE SEQUENCE [LARGE SCALE GENOMIC DNA]</scope>
    <source>
        <strain evidence="1 2">IMI 384185</strain>
    </source>
</reference>
<gene>
    <name evidence="1" type="ORF">CPAR01_10459</name>
</gene>
<dbReference type="GeneID" id="85378619"/>
<accession>A0ABQ9SE22</accession>
<name>A0ABQ9SE22_9PEZI</name>
<dbReference type="RefSeq" id="XP_060346902.1">
    <property type="nucleotide sequence ID" value="XM_060494720.1"/>
</dbReference>
<dbReference type="EMBL" id="MOPA01000008">
    <property type="protein sequence ID" value="KAK1533751.1"/>
    <property type="molecule type" value="Genomic_DNA"/>
</dbReference>